<keyword evidence="2" id="KW-0418">Kinase</keyword>
<feature type="domain" description="Carbohydrate kinase PfkB" evidence="3">
    <location>
        <begin position="6"/>
        <end position="271"/>
    </location>
</feature>
<dbReference type="EC" id="2.7.1.15" evidence="4"/>
<dbReference type="PANTHER" id="PTHR10584">
    <property type="entry name" value="SUGAR KINASE"/>
    <property type="match status" value="1"/>
</dbReference>
<organism evidence="4 5">
    <name type="scientific">Capillimicrobium parvum</name>
    <dbReference type="NCBI Taxonomy" id="2884022"/>
    <lineage>
        <taxon>Bacteria</taxon>
        <taxon>Bacillati</taxon>
        <taxon>Actinomycetota</taxon>
        <taxon>Thermoleophilia</taxon>
        <taxon>Solirubrobacterales</taxon>
        <taxon>Capillimicrobiaceae</taxon>
        <taxon>Capillimicrobium</taxon>
    </lineage>
</organism>
<dbReference type="Gene3D" id="3.40.1190.20">
    <property type="match status" value="1"/>
</dbReference>
<reference evidence="4" key="1">
    <citation type="journal article" date="2022" name="Int. J. Syst. Evol. Microbiol.">
        <title>Pseudomonas aegrilactucae sp. nov. and Pseudomonas morbosilactucae sp. nov., pathogens causing bacterial rot of lettuce in Japan.</title>
        <authorList>
            <person name="Sawada H."/>
            <person name="Fujikawa T."/>
            <person name="Satou M."/>
        </authorList>
    </citation>
    <scope>NUCLEOTIDE SEQUENCE</scope>
    <source>
        <strain evidence="4">0166_1</strain>
    </source>
</reference>
<proteinExistence type="predicted"/>
<evidence type="ECO:0000259" key="3">
    <source>
        <dbReference type="Pfam" id="PF00294"/>
    </source>
</evidence>
<keyword evidence="1 4" id="KW-0808">Transferase</keyword>
<evidence type="ECO:0000256" key="2">
    <source>
        <dbReference type="ARBA" id="ARBA00022777"/>
    </source>
</evidence>
<dbReference type="EMBL" id="CP087164">
    <property type="protein sequence ID" value="UGS34121.1"/>
    <property type="molecule type" value="Genomic_DNA"/>
</dbReference>
<accession>A0A9E6XTA8</accession>
<keyword evidence="5" id="KW-1185">Reference proteome</keyword>
<dbReference type="Proteomes" id="UP001162834">
    <property type="component" value="Chromosome"/>
</dbReference>
<dbReference type="GO" id="GO:0004747">
    <property type="term" value="F:ribokinase activity"/>
    <property type="evidence" value="ECO:0007669"/>
    <property type="project" value="UniProtKB-EC"/>
</dbReference>
<dbReference type="GO" id="GO:0005829">
    <property type="term" value="C:cytosol"/>
    <property type="evidence" value="ECO:0007669"/>
    <property type="project" value="TreeGrafter"/>
</dbReference>
<dbReference type="InterPro" id="IPR011611">
    <property type="entry name" value="PfkB_dom"/>
</dbReference>
<dbReference type="InterPro" id="IPR029056">
    <property type="entry name" value="Ribokinase-like"/>
</dbReference>
<dbReference type="RefSeq" id="WP_259313810.1">
    <property type="nucleotide sequence ID" value="NZ_CP087164.1"/>
</dbReference>
<sequence>MSAPRAAVVGHVEWVDFAVVDRLPAPGEIVHAHEAFADVGGGGGIAAVAMARLAGGAQLFTALGDDAHAAASERALRAHGVTVRAGRRERGQRRCFTHLSTADRERAITVLGPRMMPSGDDPLPWEALGDLDAVFVTAGDAAAIRRARAARIVVATPRAAPDLLDAAIALDAVVFSDADAGERGIAETLDPAPALVMRTRGAAGGVWETSAGAPGAWAAAPLPGEPVDAFGCGDAFAAAVTLGLAAGVGVERAAAFGARVGAAVVCGRGPYGARLEDVARPW</sequence>
<dbReference type="PANTHER" id="PTHR10584:SF157">
    <property type="entry name" value="SULFOFRUCTOSE KINASE"/>
    <property type="match status" value="1"/>
</dbReference>
<name>A0A9E6XTA8_9ACTN</name>
<dbReference type="Pfam" id="PF00294">
    <property type="entry name" value="PfkB"/>
    <property type="match status" value="1"/>
</dbReference>
<evidence type="ECO:0000313" key="5">
    <source>
        <dbReference type="Proteomes" id="UP001162834"/>
    </source>
</evidence>
<evidence type="ECO:0000256" key="1">
    <source>
        <dbReference type="ARBA" id="ARBA00022679"/>
    </source>
</evidence>
<protein>
    <submittedName>
        <fullName evidence="4">Ribokinase</fullName>
        <ecNumber evidence="4">2.7.1.15</ecNumber>
    </submittedName>
</protein>
<dbReference type="KEGG" id="sbae:DSM104329_00492"/>
<dbReference type="SUPFAM" id="SSF53613">
    <property type="entry name" value="Ribokinase-like"/>
    <property type="match status" value="1"/>
</dbReference>
<evidence type="ECO:0000313" key="4">
    <source>
        <dbReference type="EMBL" id="UGS34121.1"/>
    </source>
</evidence>
<gene>
    <name evidence="4" type="primary">rbks_1</name>
    <name evidence="4" type="ORF">DSM104329_00492</name>
</gene>
<dbReference type="AlphaFoldDB" id="A0A9E6XTA8"/>